<feature type="region of interest" description="Disordered" evidence="1">
    <location>
        <begin position="54"/>
        <end position="114"/>
    </location>
</feature>
<feature type="compositionally biased region" description="Polar residues" evidence="1">
    <location>
        <begin position="105"/>
        <end position="114"/>
    </location>
</feature>
<protein>
    <submittedName>
        <fullName evidence="3">Uncharacterized protein</fullName>
    </submittedName>
</protein>
<organism evidence="3 4">
    <name type="scientific">Fusarium proliferatum (strain ET1)</name>
    <name type="common">Orchid endophyte fungus</name>
    <dbReference type="NCBI Taxonomy" id="1227346"/>
    <lineage>
        <taxon>Eukaryota</taxon>
        <taxon>Fungi</taxon>
        <taxon>Dikarya</taxon>
        <taxon>Ascomycota</taxon>
        <taxon>Pezizomycotina</taxon>
        <taxon>Sordariomycetes</taxon>
        <taxon>Hypocreomycetidae</taxon>
        <taxon>Hypocreales</taxon>
        <taxon>Nectriaceae</taxon>
        <taxon>Fusarium</taxon>
        <taxon>Fusarium fujikuroi species complex</taxon>
    </lineage>
</organism>
<reference evidence="4" key="1">
    <citation type="journal article" date="2016" name="Genome Biol. Evol.">
        <title>Comparative 'omics' of the Fusarium fujikuroi species complex highlights differences in genetic potential and metabolite synthesis.</title>
        <authorList>
            <person name="Niehaus E.-M."/>
            <person name="Muensterkoetter M."/>
            <person name="Proctor R.H."/>
            <person name="Brown D.W."/>
            <person name="Sharon A."/>
            <person name="Idan Y."/>
            <person name="Oren-Young L."/>
            <person name="Sieber C.M."/>
            <person name="Novak O."/>
            <person name="Pencik A."/>
            <person name="Tarkowska D."/>
            <person name="Hromadova K."/>
            <person name="Freeman S."/>
            <person name="Maymon M."/>
            <person name="Elazar M."/>
            <person name="Youssef S.A."/>
            <person name="El-Shabrawy E.S.M."/>
            <person name="Shalaby A.B.A."/>
            <person name="Houterman P."/>
            <person name="Brock N.L."/>
            <person name="Burkhardt I."/>
            <person name="Tsavkelova E.A."/>
            <person name="Dickschat J.S."/>
            <person name="Galuszka P."/>
            <person name="Gueldener U."/>
            <person name="Tudzynski B."/>
        </authorList>
    </citation>
    <scope>NUCLEOTIDE SEQUENCE [LARGE SCALE GENOMIC DNA]</scope>
    <source>
        <strain evidence="4">ET1</strain>
    </source>
</reference>
<keyword evidence="4" id="KW-1185">Reference proteome</keyword>
<gene>
    <name evidence="3" type="ORF">FPRO_02583</name>
</gene>
<comment type="caution">
    <text evidence="3">The sequence shown here is derived from an EMBL/GenBank/DDBJ whole genome shotgun (WGS) entry which is preliminary data.</text>
</comment>
<feature type="transmembrane region" description="Helical" evidence="2">
    <location>
        <begin position="12"/>
        <end position="29"/>
    </location>
</feature>
<evidence type="ECO:0000313" key="3">
    <source>
        <dbReference type="EMBL" id="CZR37157.1"/>
    </source>
</evidence>
<accession>A0A1L7V8P5</accession>
<dbReference type="Proteomes" id="UP000183971">
    <property type="component" value="Unassembled WGS sequence"/>
</dbReference>
<evidence type="ECO:0000256" key="1">
    <source>
        <dbReference type="SAM" id="MobiDB-lite"/>
    </source>
</evidence>
<name>A0A1L7V8P5_FUSPR</name>
<dbReference type="EMBL" id="FJOF01000002">
    <property type="protein sequence ID" value="CZR37157.1"/>
    <property type="molecule type" value="Genomic_DNA"/>
</dbReference>
<keyword evidence="2" id="KW-0472">Membrane</keyword>
<dbReference type="VEuPathDB" id="FungiDB:FPRO_02583"/>
<proteinExistence type="predicted"/>
<evidence type="ECO:0000256" key="2">
    <source>
        <dbReference type="SAM" id="Phobius"/>
    </source>
</evidence>
<dbReference type="RefSeq" id="XP_031077750.1">
    <property type="nucleotide sequence ID" value="XM_031227300.1"/>
</dbReference>
<keyword evidence="2" id="KW-1133">Transmembrane helix</keyword>
<keyword evidence="2" id="KW-0812">Transmembrane</keyword>
<dbReference type="AlphaFoldDB" id="A0A1L7V8P5"/>
<dbReference type="GeneID" id="42047468"/>
<evidence type="ECO:0000313" key="4">
    <source>
        <dbReference type="Proteomes" id="UP000183971"/>
    </source>
</evidence>
<feature type="compositionally biased region" description="Low complexity" evidence="1">
    <location>
        <begin position="68"/>
        <end position="97"/>
    </location>
</feature>
<sequence length="114" mass="13224">MSIMLVSCLRIKFIVEMFIFYFVYIKYFVGCFEHHLHDMPSIIGCKDITPYQDSKTTYTQPQREKNNNKITQKQNISTISENSTSQNNSSQSLQKKSTSLHHVTKVNNSLVTEP</sequence>